<gene>
    <name evidence="3" type="primary">GSTS1_2</name>
    <name evidence="3" type="ORF">BGZ99_004015</name>
</gene>
<dbReference type="Pfam" id="PF14497">
    <property type="entry name" value="GST_C_3"/>
    <property type="match status" value="1"/>
</dbReference>
<name>A0A9P6RTZ8_9FUNG</name>
<evidence type="ECO:0000313" key="4">
    <source>
        <dbReference type="Proteomes" id="UP000738325"/>
    </source>
</evidence>
<dbReference type="SUPFAM" id="SSF47616">
    <property type="entry name" value="GST C-terminal domain-like"/>
    <property type="match status" value="1"/>
</dbReference>
<dbReference type="InterPro" id="IPR040079">
    <property type="entry name" value="Glutathione_S-Trfase"/>
</dbReference>
<dbReference type="Proteomes" id="UP000738325">
    <property type="component" value="Unassembled WGS sequence"/>
</dbReference>
<evidence type="ECO:0000259" key="1">
    <source>
        <dbReference type="PROSITE" id="PS50404"/>
    </source>
</evidence>
<dbReference type="GO" id="GO:0006749">
    <property type="term" value="P:glutathione metabolic process"/>
    <property type="evidence" value="ECO:0007669"/>
    <property type="project" value="TreeGrafter"/>
</dbReference>
<feature type="domain" description="GST N-terminal" evidence="1">
    <location>
        <begin position="23"/>
        <end position="99"/>
    </location>
</feature>
<dbReference type="PROSITE" id="PS50404">
    <property type="entry name" value="GST_NTER"/>
    <property type="match status" value="1"/>
</dbReference>
<proteinExistence type="predicted"/>
<dbReference type="InterPro" id="IPR004046">
    <property type="entry name" value="GST_C"/>
</dbReference>
<dbReference type="InterPro" id="IPR010987">
    <property type="entry name" value="Glutathione-S-Trfase_C-like"/>
</dbReference>
<evidence type="ECO:0000259" key="2">
    <source>
        <dbReference type="PROSITE" id="PS50405"/>
    </source>
</evidence>
<dbReference type="PROSITE" id="PS50405">
    <property type="entry name" value="GST_CTER"/>
    <property type="match status" value="1"/>
</dbReference>
<dbReference type="EMBL" id="JAAAIP010000025">
    <property type="protein sequence ID" value="KAG0328941.1"/>
    <property type="molecule type" value="Genomic_DNA"/>
</dbReference>
<dbReference type="PANTHER" id="PTHR11571">
    <property type="entry name" value="GLUTATHIONE S-TRANSFERASE"/>
    <property type="match status" value="1"/>
</dbReference>
<accession>A0A9P6RTZ8</accession>
<dbReference type="SUPFAM" id="SSF52833">
    <property type="entry name" value="Thioredoxin-like"/>
    <property type="match status" value="1"/>
</dbReference>
<feature type="domain" description="GST C-terminal" evidence="2">
    <location>
        <begin position="101"/>
        <end position="229"/>
    </location>
</feature>
<organism evidence="3 4">
    <name type="scientific">Dissophora globulifera</name>
    <dbReference type="NCBI Taxonomy" id="979702"/>
    <lineage>
        <taxon>Eukaryota</taxon>
        <taxon>Fungi</taxon>
        <taxon>Fungi incertae sedis</taxon>
        <taxon>Mucoromycota</taxon>
        <taxon>Mortierellomycotina</taxon>
        <taxon>Mortierellomycetes</taxon>
        <taxon>Mortierellales</taxon>
        <taxon>Mortierellaceae</taxon>
        <taxon>Dissophora</taxon>
    </lineage>
</organism>
<reference evidence="3" key="1">
    <citation type="journal article" date="2020" name="Fungal Divers.">
        <title>Resolving the Mortierellaceae phylogeny through synthesis of multi-gene phylogenetics and phylogenomics.</title>
        <authorList>
            <person name="Vandepol N."/>
            <person name="Liber J."/>
            <person name="Desiro A."/>
            <person name="Na H."/>
            <person name="Kennedy M."/>
            <person name="Barry K."/>
            <person name="Grigoriev I.V."/>
            <person name="Miller A.N."/>
            <person name="O'Donnell K."/>
            <person name="Stajich J.E."/>
            <person name="Bonito G."/>
        </authorList>
    </citation>
    <scope>NUCLEOTIDE SEQUENCE</scope>
    <source>
        <strain evidence="3">REB-010B</strain>
    </source>
</reference>
<dbReference type="PANTHER" id="PTHR11571:SF150">
    <property type="entry name" value="GLUTATHIONE S-TRANSFERASE"/>
    <property type="match status" value="1"/>
</dbReference>
<evidence type="ECO:0000313" key="3">
    <source>
        <dbReference type="EMBL" id="KAG0328941.1"/>
    </source>
</evidence>
<dbReference type="InterPro" id="IPR004045">
    <property type="entry name" value="Glutathione_S-Trfase_N"/>
</dbReference>
<dbReference type="OrthoDB" id="414243at2759"/>
<dbReference type="InterPro" id="IPR036282">
    <property type="entry name" value="Glutathione-S-Trfase_C_sf"/>
</dbReference>
<dbReference type="Gene3D" id="3.40.30.10">
    <property type="entry name" value="Glutaredoxin"/>
    <property type="match status" value="1"/>
</dbReference>
<dbReference type="InterPro" id="IPR050213">
    <property type="entry name" value="GST_superfamily"/>
</dbReference>
<comment type="caution">
    <text evidence="3">The sequence shown here is derived from an EMBL/GenBank/DDBJ whole genome shotgun (WGS) entry which is preliminary data.</text>
</comment>
<protein>
    <submittedName>
        <fullName evidence="3">Glutathione S-transferase S1</fullName>
    </submittedName>
</protein>
<keyword evidence="4" id="KW-1185">Reference proteome</keyword>
<sequence>MVHPCFDPAKAATFNEISRRKDSSFEISYFNVHGRGAVIRTILLAAGAKFTNNIIFDSPEAPFGVIPVFKETSFDGKVIQLTETDAIERYLCRKFDMCGSDDFEENAINAFVSNSRAVFTQFLFMYYGVNDPVLKAAVIEQLTNKTFADWVKHHEQHLTDAGSNGHYVGNKTTLADFLGAYMISVVLGITGDALISPLKTPALWKVKTTLYEIPSVAAWTKTEEFKTFSELNYGKLGYH</sequence>
<dbReference type="Gene3D" id="1.20.1050.10">
    <property type="match status" value="1"/>
</dbReference>
<dbReference type="InterPro" id="IPR036249">
    <property type="entry name" value="Thioredoxin-like_sf"/>
</dbReference>
<dbReference type="SFLD" id="SFLDS00019">
    <property type="entry name" value="Glutathione_Transferase_(cytos"/>
    <property type="match status" value="1"/>
</dbReference>
<dbReference type="GO" id="GO:0004364">
    <property type="term" value="F:glutathione transferase activity"/>
    <property type="evidence" value="ECO:0007669"/>
    <property type="project" value="TreeGrafter"/>
</dbReference>
<dbReference type="AlphaFoldDB" id="A0A9P6RTZ8"/>